<evidence type="ECO:0000256" key="5">
    <source>
        <dbReference type="ARBA" id="ARBA00023274"/>
    </source>
</evidence>
<dbReference type="GO" id="GO:0022627">
    <property type="term" value="C:cytosolic small ribosomal subunit"/>
    <property type="evidence" value="ECO:0007669"/>
    <property type="project" value="TreeGrafter"/>
</dbReference>
<evidence type="ECO:0000256" key="3">
    <source>
        <dbReference type="ARBA" id="ARBA00022884"/>
    </source>
</evidence>
<proteinExistence type="inferred from homology"/>
<dbReference type="GO" id="GO:0003735">
    <property type="term" value="F:structural constituent of ribosome"/>
    <property type="evidence" value="ECO:0007669"/>
    <property type="project" value="TreeGrafter"/>
</dbReference>
<keyword evidence="3" id="KW-0694">RNA-binding</keyword>
<dbReference type="OrthoDB" id="9804077at2"/>
<dbReference type="CDD" id="cd05687">
    <property type="entry name" value="S1_RPS1_repeat_ec1_hs1"/>
    <property type="match status" value="1"/>
</dbReference>
<feature type="domain" description="S1 motif" evidence="7">
    <location>
        <begin position="16"/>
        <end position="84"/>
    </location>
</feature>
<dbReference type="GO" id="GO:0006412">
    <property type="term" value="P:translation"/>
    <property type="evidence" value="ECO:0007669"/>
    <property type="project" value="TreeGrafter"/>
</dbReference>
<dbReference type="PRINTS" id="PR00681">
    <property type="entry name" value="RIBOSOMALS1"/>
</dbReference>
<feature type="domain" description="S1 motif" evidence="7">
    <location>
        <begin position="273"/>
        <end position="342"/>
    </location>
</feature>
<dbReference type="Pfam" id="PF00575">
    <property type="entry name" value="S1"/>
    <property type="match status" value="4"/>
</dbReference>
<dbReference type="GO" id="GO:0003729">
    <property type="term" value="F:mRNA binding"/>
    <property type="evidence" value="ECO:0007669"/>
    <property type="project" value="TreeGrafter"/>
</dbReference>
<protein>
    <submittedName>
        <fullName evidence="8">30S ribosomal protein S1</fullName>
    </submittedName>
</protein>
<feature type="domain" description="S1 motif" evidence="7">
    <location>
        <begin position="188"/>
        <end position="256"/>
    </location>
</feature>
<dbReference type="SMART" id="SM00316">
    <property type="entry name" value="S1"/>
    <property type="match status" value="4"/>
</dbReference>
<dbReference type="CDD" id="cd05688">
    <property type="entry name" value="S1_RPS1_repeat_ec3"/>
    <property type="match status" value="1"/>
</dbReference>
<dbReference type="Gene3D" id="2.40.50.140">
    <property type="entry name" value="Nucleic acid-binding proteins"/>
    <property type="match status" value="4"/>
</dbReference>
<evidence type="ECO:0000259" key="7">
    <source>
        <dbReference type="PROSITE" id="PS50126"/>
    </source>
</evidence>
<evidence type="ECO:0000256" key="2">
    <source>
        <dbReference type="ARBA" id="ARBA00022737"/>
    </source>
</evidence>
<dbReference type="InterPro" id="IPR035104">
    <property type="entry name" value="Ribosomal_protein_S1-like"/>
</dbReference>
<organism evidence="8 9">
    <name type="scientific">Jeotgalibacillus salarius</name>
    <dbReference type="NCBI Taxonomy" id="546023"/>
    <lineage>
        <taxon>Bacteria</taxon>
        <taxon>Bacillati</taxon>
        <taxon>Bacillota</taxon>
        <taxon>Bacilli</taxon>
        <taxon>Bacillales</taxon>
        <taxon>Caryophanaceae</taxon>
        <taxon>Jeotgalibacillus</taxon>
    </lineage>
</organism>
<dbReference type="InterPro" id="IPR012340">
    <property type="entry name" value="NA-bd_OB-fold"/>
</dbReference>
<comment type="caution">
    <text evidence="8">The sequence shown here is derived from an EMBL/GenBank/DDBJ whole genome shotgun (WGS) entry which is preliminary data.</text>
</comment>
<feature type="domain" description="S1 motif" evidence="7">
    <location>
        <begin position="102"/>
        <end position="167"/>
    </location>
</feature>
<evidence type="ECO:0000313" key="8">
    <source>
        <dbReference type="EMBL" id="TFE03099.1"/>
    </source>
</evidence>
<keyword evidence="9" id="KW-1185">Reference proteome</keyword>
<dbReference type="RefSeq" id="WP_134380150.1">
    <property type="nucleotide sequence ID" value="NZ_SORX01000002.1"/>
</dbReference>
<comment type="function">
    <text evidence="6">Binds mRNA; thus facilitating recognition of the initiation point. It is needed to translate mRNA with a short Shine-Dalgarno (SD) purine-rich sequence.</text>
</comment>
<keyword evidence="2" id="KW-0677">Repeat</keyword>
<sequence length="381" mass="42597">MTEDMNNIEVNSLEVGNRVTGTVTKVEEKQVLVDVKDSKIDGIIPISELSSLHVEKASDVVKEGDELDLIVTKVEEELLVLSKRKVEAEKAWEEMKRRYETEEVFESEVKDVVKGGLVVDLGVRGFVPASLVEDYYVEDFEDYRGKSLTFKIVELDEEKNRLILSHRAVIEGEKAEKKKELLEKIQADDVLDGTVQRITDFGAFVDIGGVDGLVHISQLSHQHVEKPSDVVEEGQKVQVKVLSVDRDNERISLSIKETLPGPWSDIEEKAPRGAVLDGKVRRLVSYGAFVEVFPGVEGLVHISQISHQHIGTPHEVLAEGEQVQVKVLDVNVNDQRLSLSIKELKEDKGSSGHHYDMPEESSGFQLGEMIGDKLKDLNNDK</sequence>
<dbReference type="EMBL" id="SORX01000002">
    <property type="protein sequence ID" value="TFE03099.1"/>
    <property type="molecule type" value="Genomic_DNA"/>
</dbReference>
<dbReference type="FunFam" id="2.40.50.140:FF:000103">
    <property type="entry name" value="protein RRP5 homolog"/>
    <property type="match status" value="1"/>
</dbReference>
<dbReference type="CDD" id="cd04465">
    <property type="entry name" value="S1_RPS1_repeat_ec2_hs2"/>
    <property type="match status" value="1"/>
</dbReference>
<comment type="similarity">
    <text evidence="1">Belongs to the bacterial ribosomal protein bS1 family.</text>
</comment>
<gene>
    <name evidence="8" type="primary">rpsA</name>
    <name evidence="8" type="ORF">E2626_04610</name>
</gene>
<dbReference type="PROSITE" id="PS50126">
    <property type="entry name" value="S1"/>
    <property type="match status" value="4"/>
</dbReference>
<accession>A0A4Y8LL19</accession>
<dbReference type="InterPro" id="IPR003029">
    <property type="entry name" value="S1_domain"/>
</dbReference>
<keyword evidence="4 8" id="KW-0689">Ribosomal protein</keyword>
<dbReference type="AlphaFoldDB" id="A0A4Y8LL19"/>
<name>A0A4Y8LL19_9BACL</name>
<keyword evidence="5" id="KW-0687">Ribonucleoprotein</keyword>
<evidence type="ECO:0000256" key="6">
    <source>
        <dbReference type="ARBA" id="ARBA00025604"/>
    </source>
</evidence>
<dbReference type="PANTHER" id="PTHR10724">
    <property type="entry name" value="30S RIBOSOMAL PROTEIN S1"/>
    <property type="match status" value="1"/>
</dbReference>
<evidence type="ECO:0000256" key="4">
    <source>
        <dbReference type="ARBA" id="ARBA00022980"/>
    </source>
</evidence>
<reference evidence="8 9" key="1">
    <citation type="submission" date="2019-03" db="EMBL/GenBank/DDBJ databases">
        <authorList>
            <person name="Yang Y."/>
        </authorList>
    </citation>
    <scope>NUCLEOTIDE SEQUENCE [LARGE SCALE GENOMIC DNA]</scope>
    <source>
        <strain evidence="8 9">ASL-1</strain>
    </source>
</reference>
<dbReference type="PANTHER" id="PTHR10724:SF7">
    <property type="entry name" value="SMALL RIBOSOMAL SUBUNIT PROTEIN BS1C"/>
    <property type="match status" value="1"/>
</dbReference>
<evidence type="ECO:0000313" key="9">
    <source>
        <dbReference type="Proteomes" id="UP000297776"/>
    </source>
</evidence>
<dbReference type="FunFam" id="2.40.50.140:FF:000114">
    <property type="entry name" value="30S ribosomal protein S1"/>
    <property type="match status" value="1"/>
</dbReference>
<dbReference type="NCBIfam" id="NF005208">
    <property type="entry name" value="PRK06676.1"/>
    <property type="match status" value="1"/>
</dbReference>
<dbReference type="Proteomes" id="UP000297776">
    <property type="component" value="Unassembled WGS sequence"/>
</dbReference>
<dbReference type="SUPFAM" id="SSF50249">
    <property type="entry name" value="Nucleic acid-binding proteins"/>
    <property type="match status" value="4"/>
</dbReference>
<evidence type="ECO:0000256" key="1">
    <source>
        <dbReference type="ARBA" id="ARBA00006767"/>
    </source>
</evidence>
<dbReference type="InterPro" id="IPR050437">
    <property type="entry name" value="Ribos_protein_bS1-like"/>
</dbReference>